<reference evidence="2" key="1">
    <citation type="submission" date="2009-01" db="EMBL/GenBank/DDBJ databases">
        <title>Complete sequence of chromosome of Anaerocellum thermophilum DSM 6725.</title>
        <authorList>
            <person name="Lucas S."/>
            <person name="Copeland A."/>
            <person name="Lapidus A."/>
            <person name="Glavina del Rio T."/>
            <person name="Tice H."/>
            <person name="Bruce D."/>
            <person name="Goodwin L."/>
            <person name="Pitluck S."/>
            <person name="Sims D."/>
            <person name="Meincke L."/>
            <person name="Brettin T."/>
            <person name="Detter J.C."/>
            <person name="Han C."/>
            <person name="Larimer F."/>
            <person name="Land M."/>
            <person name="Hauser L."/>
            <person name="Kyrpides N."/>
            <person name="Ovchinnikova G."/>
            <person name="Kataeva I."/>
            <person name="Adams M.W.W."/>
        </authorList>
    </citation>
    <scope>NUCLEOTIDE SEQUENCE [LARGE SCALE GENOMIC DNA]</scope>
    <source>
        <strain evidence="2">ATCC BAA-1888 / DSM 6725 / Z-1320</strain>
    </source>
</reference>
<name>B9MQP4_CALBD</name>
<sequence length="38" mass="4500">MYDLFWCVKFKIDLKSFDAIQLKDKIGKTKAFVKEKSS</sequence>
<accession>B9MQP4</accession>
<dbReference type="Proteomes" id="UP000007723">
    <property type="component" value="Chromosome"/>
</dbReference>
<dbReference type="AlphaFoldDB" id="B9MQP4"/>
<proteinExistence type="predicted"/>
<dbReference type="KEGG" id="ate:Athe_0888"/>
<evidence type="ECO:0000313" key="2">
    <source>
        <dbReference type="Proteomes" id="UP000007723"/>
    </source>
</evidence>
<organism evidence="1 2">
    <name type="scientific">Caldicellulosiruptor bescii (strain ATCC BAA-1888 / DSM 6725 / KCTC 15123 / Z-1320)</name>
    <name type="common">Anaerocellum thermophilum</name>
    <dbReference type="NCBI Taxonomy" id="521460"/>
    <lineage>
        <taxon>Bacteria</taxon>
        <taxon>Bacillati</taxon>
        <taxon>Bacillota</taxon>
        <taxon>Bacillota incertae sedis</taxon>
        <taxon>Caldicellulosiruptorales</taxon>
        <taxon>Caldicellulosiruptoraceae</taxon>
        <taxon>Caldicellulosiruptor</taxon>
    </lineage>
</organism>
<gene>
    <name evidence="1" type="ordered locus">Athe_0888</name>
</gene>
<dbReference type="HOGENOM" id="CLU_3325788_0_0_9"/>
<evidence type="ECO:0000313" key="1">
    <source>
        <dbReference type="EMBL" id="ACM59998.1"/>
    </source>
</evidence>
<protein>
    <submittedName>
        <fullName evidence="1">Uncharacterized protein</fullName>
    </submittedName>
</protein>
<dbReference type="EMBL" id="CP001393">
    <property type="protein sequence ID" value="ACM59998.1"/>
    <property type="molecule type" value="Genomic_DNA"/>
</dbReference>